<protein>
    <submittedName>
        <fullName evidence="10">M48 family metalloprotease</fullName>
        <ecNumber evidence="10">3.4.24.-</ecNumber>
    </submittedName>
</protein>
<accession>A0ABV6NZS4</accession>
<organism evidence="10 11">
    <name type="scientific">Plantactinospora siamensis</name>
    <dbReference type="NCBI Taxonomy" id="555372"/>
    <lineage>
        <taxon>Bacteria</taxon>
        <taxon>Bacillati</taxon>
        <taxon>Actinomycetota</taxon>
        <taxon>Actinomycetes</taxon>
        <taxon>Micromonosporales</taxon>
        <taxon>Micromonosporaceae</taxon>
        <taxon>Plantactinospora</taxon>
    </lineage>
</organism>
<comment type="cofactor">
    <cofactor evidence="6">
        <name>Zn(2+)</name>
        <dbReference type="ChEBI" id="CHEBI:29105"/>
    </cofactor>
    <text evidence="6">Binds 1 zinc ion per subunit.</text>
</comment>
<feature type="transmembrane region" description="Helical" evidence="7">
    <location>
        <begin position="6"/>
        <end position="26"/>
    </location>
</feature>
<dbReference type="InterPro" id="IPR001915">
    <property type="entry name" value="Peptidase_M48"/>
</dbReference>
<keyword evidence="2" id="KW-0479">Metal-binding</keyword>
<evidence type="ECO:0000256" key="4">
    <source>
        <dbReference type="ARBA" id="ARBA00022833"/>
    </source>
</evidence>
<keyword evidence="7" id="KW-0472">Membrane</keyword>
<evidence type="ECO:0000259" key="9">
    <source>
        <dbReference type="Pfam" id="PF16491"/>
    </source>
</evidence>
<keyword evidence="7" id="KW-1133">Transmembrane helix</keyword>
<dbReference type="Gene3D" id="3.30.2010.10">
    <property type="entry name" value="Metalloproteases ('zincins'), catalytic domain"/>
    <property type="match status" value="1"/>
</dbReference>
<evidence type="ECO:0000256" key="6">
    <source>
        <dbReference type="RuleBase" id="RU003983"/>
    </source>
</evidence>
<keyword evidence="3 6" id="KW-0378">Hydrolase</keyword>
<dbReference type="GO" id="GO:0008237">
    <property type="term" value="F:metallopeptidase activity"/>
    <property type="evidence" value="ECO:0007669"/>
    <property type="project" value="UniProtKB-KW"/>
</dbReference>
<dbReference type="PANTHER" id="PTHR10120">
    <property type="entry name" value="CAAX PRENYL PROTEASE 1"/>
    <property type="match status" value="1"/>
</dbReference>
<keyword evidence="11" id="KW-1185">Reference proteome</keyword>
<feature type="transmembrane region" description="Helical" evidence="7">
    <location>
        <begin position="328"/>
        <end position="350"/>
    </location>
</feature>
<sequence length="419" mass="44246">MSPRAWAVATLIGLAVALLLAAVLLVPWSRPPAPRADQLAALRELPAAQVARARAFAGALRPAGYASTAIGLVVALLLGLTPLGAGLVRLVGRPFGQHWIAEAVLGGLAVIFLADLVTLPVAAWRHTVVVRYGISTQGWGGWVGDLLRSYAVTAVIGAVALFAFYAVTRLSPRWWWAFGAAGAALLVTLLSFILPVLVEPVFNRFTPMPASPLRTELLALADRDGVPVRDVLVADASRRTRAVNAYVSGLGPTRRIVVYDTLLREATPAEVTSVVAHELGHARDRDVFTGTLLGALAAALAVVAIYLLGEWAGLLRAAGVTGIALPRALPLLLAVLAVAGVVAAPVQALVSRRLEARADAHALALTDDPDTFAAMQQRLSMVNLSDPDPPRWAYLYSASHPSTVERMAAARAYARRSGR</sequence>
<comment type="caution">
    <text evidence="10">The sequence shown here is derived from an EMBL/GenBank/DDBJ whole genome shotgun (WGS) entry which is preliminary data.</text>
</comment>
<feature type="domain" description="Peptidase M48" evidence="8">
    <location>
        <begin position="213"/>
        <end position="413"/>
    </location>
</feature>
<evidence type="ECO:0000256" key="2">
    <source>
        <dbReference type="ARBA" id="ARBA00022723"/>
    </source>
</evidence>
<evidence type="ECO:0000256" key="5">
    <source>
        <dbReference type="ARBA" id="ARBA00023049"/>
    </source>
</evidence>
<keyword evidence="5 6" id="KW-0482">Metalloprotease</keyword>
<evidence type="ECO:0000259" key="8">
    <source>
        <dbReference type="Pfam" id="PF01435"/>
    </source>
</evidence>
<evidence type="ECO:0000313" key="10">
    <source>
        <dbReference type="EMBL" id="MFC0566281.1"/>
    </source>
</evidence>
<dbReference type="Proteomes" id="UP001589894">
    <property type="component" value="Unassembled WGS sequence"/>
</dbReference>
<keyword evidence="1 6" id="KW-0645">Protease</keyword>
<evidence type="ECO:0000256" key="3">
    <source>
        <dbReference type="ARBA" id="ARBA00022801"/>
    </source>
</evidence>
<evidence type="ECO:0000256" key="1">
    <source>
        <dbReference type="ARBA" id="ARBA00022670"/>
    </source>
</evidence>
<keyword evidence="7" id="KW-0812">Transmembrane</keyword>
<dbReference type="EMBL" id="JBHLUE010000016">
    <property type="protein sequence ID" value="MFC0566281.1"/>
    <property type="molecule type" value="Genomic_DNA"/>
</dbReference>
<feature type="transmembrane region" description="Helical" evidence="7">
    <location>
        <begin position="103"/>
        <end position="125"/>
    </location>
</feature>
<dbReference type="Pfam" id="PF16491">
    <property type="entry name" value="Peptidase_M48_N"/>
    <property type="match status" value="1"/>
</dbReference>
<gene>
    <name evidence="10" type="ORF">ACFFHU_19340</name>
</gene>
<name>A0ABV6NZS4_9ACTN</name>
<comment type="similarity">
    <text evidence="6">Belongs to the peptidase M48 family.</text>
</comment>
<keyword evidence="4 6" id="KW-0862">Zinc</keyword>
<dbReference type="InterPro" id="IPR032456">
    <property type="entry name" value="Peptidase_M48_N"/>
</dbReference>
<evidence type="ECO:0000313" key="11">
    <source>
        <dbReference type="Proteomes" id="UP001589894"/>
    </source>
</evidence>
<evidence type="ECO:0000256" key="7">
    <source>
        <dbReference type="SAM" id="Phobius"/>
    </source>
</evidence>
<feature type="domain" description="CAAX prenyl protease 1 N-terminal" evidence="9">
    <location>
        <begin position="52"/>
        <end position="204"/>
    </location>
</feature>
<dbReference type="EC" id="3.4.24.-" evidence="10"/>
<dbReference type="RefSeq" id="WP_377340840.1">
    <property type="nucleotide sequence ID" value="NZ_JBHLUE010000016.1"/>
</dbReference>
<feature type="transmembrane region" description="Helical" evidence="7">
    <location>
        <begin position="146"/>
        <end position="168"/>
    </location>
</feature>
<feature type="transmembrane region" description="Helical" evidence="7">
    <location>
        <begin position="287"/>
        <end position="308"/>
    </location>
</feature>
<feature type="transmembrane region" description="Helical" evidence="7">
    <location>
        <begin position="62"/>
        <end position="83"/>
    </location>
</feature>
<dbReference type="Pfam" id="PF01435">
    <property type="entry name" value="Peptidase_M48"/>
    <property type="match status" value="1"/>
</dbReference>
<feature type="transmembrane region" description="Helical" evidence="7">
    <location>
        <begin position="174"/>
        <end position="198"/>
    </location>
</feature>
<reference evidence="10 11" key="1">
    <citation type="submission" date="2024-09" db="EMBL/GenBank/DDBJ databases">
        <authorList>
            <person name="Sun Q."/>
            <person name="Mori K."/>
        </authorList>
    </citation>
    <scope>NUCLEOTIDE SEQUENCE [LARGE SCALE GENOMIC DNA]</scope>
    <source>
        <strain evidence="10 11">TBRC 2205</strain>
    </source>
</reference>
<proteinExistence type="inferred from homology"/>